<dbReference type="AlphaFoldDB" id="A0A7Y4MPP1"/>
<evidence type="ECO:0000313" key="3">
    <source>
        <dbReference type="Proteomes" id="UP000533080"/>
    </source>
</evidence>
<proteinExistence type="predicted"/>
<evidence type="ECO:0000256" key="1">
    <source>
        <dbReference type="SAM" id="MobiDB-lite"/>
    </source>
</evidence>
<dbReference type="EMBL" id="JABFNT010000010">
    <property type="protein sequence ID" value="NOJ77639.1"/>
    <property type="molecule type" value="Genomic_DNA"/>
</dbReference>
<sequence>MESFPQRYPVAEVAAGTHKPDPERFSLQVKQSRFGLWLNEEGTVRGQVELGFVDLATATPTMQALPRLCIARAEKPRGRERAGHRAHLRERAQGAAEGGEPLAAHADLFAERRNPQAPRSG</sequence>
<dbReference type="Proteomes" id="UP000533080">
    <property type="component" value="Unassembled WGS sequence"/>
</dbReference>
<feature type="region of interest" description="Disordered" evidence="1">
    <location>
        <begin position="76"/>
        <end position="121"/>
    </location>
</feature>
<reference evidence="2 3" key="1">
    <citation type="submission" date="2020-05" db="EMBL/GenBank/DDBJ databases">
        <authorList>
            <person name="Whitworth D."/>
        </authorList>
    </citation>
    <scope>NUCLEOTIDE SEQUENCE [LARGE SCALE GENOMIC DNA]</scope>
    <source>
        <strain evidence="2 3">AM005</strain>
    </source>
</reference>
<feature type="region of interest" description="Disordered" evidence="1">
    <location>
        <begin position="1"/>
        <end position="21"/>
    </location>
</feature>
<accession>A0A7Y4MPP1</accession>
<gene>
    <name evidence="2" type="ORF">HNV28_04665</name>
</gene>
<evidence type="ECO:0000313" key="2">
    <source>
        <dbReference type="EMBL" id="NOJ77639.1"/>
    </source>
</evidence>
<name>A0A7Y4MPP1_MYXXA</name>
<organism evidence="2 3">
    <name type="scientific">Myxococcus xanthus</name>
    <dbReference type="NCBI Taxonomy" id="34"/>
    <lineage>
        <taxon>Bacteria</taxon>
        <taxon>Pseudomonadati</taxon>
        <taxon>Myxococcota</taxon>
        <taxon>Myxococcia</taxon>
        <taxon>Myxococcales</taxon>
        <taxon>Cystobacterineae</taxon>
        <taxon>Myxococcaceae</taxon>
        <taxon>Myxococcus</taxon>
    </lineage>
</organism>
<comment type="caution">
    <text evidence="2">The sequence shown here is derived from an EMBL/GenBank/DDBJ whole genome shotgun (WGS) entry which is preliminary data.</text>
</comment>
<dbReference type="RefSeq" id="WP_171440118.1">
    <property type="nucleotide sequence ID" value="NZ_JABFNS010000096.1"/>
</dbReference>
<protein>
    <submittedName>
        <fullName evidence="2">Uncharacterized protein</fullName>
    </submittedName>
</protein>